<evidence type="ECO:0000313" key="2">
    <source>
        <dbReference type="Proteomes" id="UP001280121"/>
    </source>
</evidence>
<accession>A0AAD9WQN5</accession>
<dbReference type="EMBL" id="JANJYI010000008">
    <property type="protein sequence ID" value="KAK2638775.1"/>
    <property type="molecule type" value="Genomic_DNA"/>
</dbReference>
<sequence>PPMMPSFLPLGQDSLTMKASCAGLGMPTAKIRSVKMPPSLWPKWKLCPGGGRWPSGVANQHNQ</sequence>
<reference evidence="1" key="1">
    <citation type="journal article" date="2023" name="Plant J.">
        <title>Genome sequences and population genomics provide insights into the demographic history, inbreeding, and mutation load of two 'living fossil' tree species of Dipteronia.</title>
        <authorList>
            <person name="Feng Y."/>
            <person name="Comes H.P."/>
            <person name="Chen J."/>
            <person name="Zhu S."/>
            <person name="Lu R."/>
            <person name="Zhang X."/>
            <person name="Li P."/>
            <person name="Qiu J."/>
            <person name="Olsen K.M."/>
            <person name="Qiu Y."/>
        </authorList>
    </citation>
    <scope>NUCLEOTIDE SEQUENCE</scope>
    <source>
        <strain evidence="1">KIB01</strain>
    </source>
</reference>
<name>A0AAD9WQN5_9ROSI</name>
<proteinExistence type="predicted"/>
<gene>
    <name evidence="1" type="ORF">Ddye_026570</name>
</gene>
<organism evidence="1 2">
    <name type="scientific">Dipteronia dyeriana</name>
    <dbReference type="NCBI Taxonomy" id="168575"/>
    <lineage>
        <taxon>Eukaryota</taxon>
        <taxon>Viridiplantae</taxon>
        <taxon>Streptophyta</taxon>
        <taxon>Embryophyta</taxon>
        <taxon>Tracheophyta</taxon>
        <taxon>Spermatophyta</taxon>
        <taxon>Magnoliopsida</taxon>
        <taxon>eudicotyledons</taxon>
        <taxon>Gunneridae</taxon>
        <taxon>Pentapetalae</taxon>
        <taxon>rosids</taxon>
        <taxon>malvids</taxon>
        <taxon>Sapindales</taxon>
        <taxon>Sapindaceae</taxon>
        <taxon>Hippocastanoideae</taxon>
        <taxon>Acereae</taxon>
        <taxon>Dipteronia</taxon>
    </lineage>
</organism>
<feature type="non-terminal residue" evidence="1">
    <location>
        <position position="1"/>
    </location>
</feature>
<dbReference type="Proteomes" id="UP001280121">
    <property type="component" value="Unassembled WGS sequence"/>
</dbReference>
<dbReference type="AlphaFoldDB" id="A0AAD9WQN5"/>
<comment type="caution">
    <text evidence="1">The sequence shown here is derived from an EMBL/GenBank/DDBJ whole genome shotgun (WGS) entry which is preliminary data.</text>
</comment>
<evidence type="ECO:0000313" key="1">
    <source>
        <dbReference type="EMBL" id="KAK2638775.1"/>
    </source>
</evidence>
<protein>
    <submittedName>
        <fullName evidence="1">Uncharacterized protein</fullName>
    </submittedName>
</protein>
<keyword evidence="2" id="KW-1185">Reference proteome</keyword>